<feature type="region of interest" description="Disordered" evidence="1">
    <location>
        <begin position="1"/>
        <end position="50"/>
    </location>
</feature>
<organism evidence="2 3">
    <name type="scientific">Dufourea novaeangliae</name>
    <name type="common">Sweat bee</name>
    <dbReference type="NCBI Taxonomy" id="178035"/>
    <lineage>
        <taxon>Eukaryota</taxon>
        <taxon>Metazoa</taxon>
        <taxon>Ecdysozoa</taxon>
        <taxon>Arthropoda</taxon>
        <taxon>Hexapoda</taxon>
        <taxon>Insecta</taxon>
        <taxon>Pterygota</taxon>
        <taxon>Neoptera</taxon>
        <taxon>Endopterygota</taxon>
        <taxon>Hymenoptera</taxon>
        <taxon>Apocrita</taxon>
        <taxon>Aculeata</taxon>
        <taxon>Apoidea</taxon>
        <taxon>Anthophila</taxon>
        <taxon>Halictidae</taxon>
        <taxon>Rophitinae</taxon>
        <taxon>Dufourea</taxon>
    </lineage>
</organism>
<feature type="compositionally biased region" description="Polar residues" evidence="1">
    <location>
        <begin position="36"/>
        <end position="45"/>
    </location>
</feature>
<proteinExistence type="predicted"/>
<dbReference type="Proteomes" id="UP000076502">
    <property type="component" value="Unassembled WGS sequence"/>
</dbReference>
<protein>
    <submittedName>
        <fullName evidence="2">Uncharacterized protein</fullName>
    </submittedName>
</protein>
<reference evidence="2 3" key="1">
    <citation type="submission" date="2015-07" db="EMBL/GenBank/DDBJ databases">
        <title>The genome of Dufourea novaeangliae.</title>
        <authorList>
            <person name="Pan H."/>
            <person name="Kapheim K."/>
        </authorList>
    </citation>
    <scope>NUCLEOTIDE SEQUENCE [LARGE SCALE GENOMIC DNA]</scope>
    <source>
        <strain evidence="2">0120121106</strain>
        <tissue evidence="2">Whole body</tissue>
    </source>
</reference>
<evidence type="ECO:0000313" key="2">
    <source>
        <dbReference type="EMBL" id="KZC09814.1"/>
    </source>
</evidence>
<sequence length="182" mass="19801">MHHEEETERKKERDTEAVCCSAAAAAAGSTGHDGSVNVSENQNPQPLVDSEVSRPQGIFEVKPNRFHCFAPEQKSNSTSHRLGASGGHMLKRDWLAEAFARRALRVIEESVPEDDIGMRERTVVGDNYAAPSDLNVHGVPRQLDTGVTDRSLETLDRTWIMAGVATEPSPPNPSVLGYAGVQ</sequence>
<dbReference type="AlphaFoldDB" id="A0A154PEG3"/>
<name>A0A154PEG3_DUFNO</name>
<feature type="compositionally biased region" description="Basic and acidic residues" evidence="1">
    <location>
        <begin position="1"/>
        <end position="16"/>
    </location>
</feature>
<evidence type="ECO:0000313" key="3">
    <source>
        <dbReference type="Proteomes" id="UP000076502"/>
    </source>
</evidence>
<accession>A0A154PEG3</accession>
<dbReference type="EMBL" id="KQ434878">
    <property type="protein sequence ID" value="KZC09814.1"/>
    <property type="molecule type" value="Genomic_DNA"/>
</dbReference>
<evidence type="ECO:0000256" key="1">
    <source>
        <dbReference type="SAM" id="MobiDB-lite"/>
    </source>
</evidence>
<gene>
    <name evidence="2" type="ORF">WN55_00460</name>
</gene>
<keyword evidence="3" id="KW-1185">Reference proteome</keyword>